<sequence>MKVIQGEHYINLYTGAWQVLKKIIPDAKYLVVGTNCLSLTAGIAFNCLREEKMNIKIVYYDEYGITNQWEDNTIYLVVTQSVNNLKEEWLKNDMVLFFEYSGQESNILTCSK</sequence>
<proteinExistence type="predicted"/>
<dbReference type="EMBL" id="BAABQM010000004">
    <property type="protein sequence ID" value="GAA5414899.1"/>
    <property type="molecule type" value="Genomic_DNA"/>
</dbReference>
<name>A0ABP9UDV0_9BACT</name>
<dbReference type="Proteomes" id="UP001449582">
    <property type="component" value="Unassembled WGS sequence"/>
</dbReference>
<comment type="caution">
    <text evidence="1">The sequence shown here is derived from an EMBL/GenBank/DDBJ whole genome shotgun (WGS) entry which is preliminary data.</text>
</comment>
<evidence type="ECO:0000313" key="2">
    <source>
        <dbReference type="Proteomes" id="UP001449582"/>
    </source>
</evidence>
<dbReference type="RefSeq" id="WP_353290059.1">
    <property type="nucleotide sequence ID" value="NZ_BAABQM010000004.1"/>
</dbReference>
<protein>
    <submittedName>
        <fullName evidence="1">Uncharacterized protein</fullName>
    </submittedName>
</protein>
<accession>A0ABP9UDV0</accession>
<evidence type="ECO:0000313" key="1">
    <source>
        <dbReference type="EMBL" id="GAA5414899.1"/>
    </source>
</evidence>
<reference evidence="1" key="1">
    <citation type="submission" date="2024-02" db="EMBL/GenBank/DDBJ databases">
        <title>Draft genome sequence of new strains in genus Ureaplasma.</title>
        <authorList>
            <person name="Nakajima Y."/>
            <person name="Segawa T."/>
        </authorList>
    </citation>
    <scope>NUCLEOTIDE SEQUENCE [LARGE SCALE GENOMIC DNA]</scope>
    <source>
        <strain evidence="1">OM1</strain>
    </source>
</reference>
<gene>
    <name evidence="1" type="ORF">UREOM_6100</name>
</gene>
<organism evidence="1 2">
    <name type="scientific">Ureaplasma ceti</name>
    <dbReference type="NCBI Taxonomy" id="3119530"/>
    <lineage>
        <taxon>Bacteria</taxon>
        <taxon>Bacillati</taxon>
        <taxon>Mycoplasmatota</taxon>
        <taxon>Mycoplasmoidales</taxon>
        <taxon>Mycoplasmoidaceae</taxon>
        <taxon>Ureaplasma</taxon>
    </lineage>
</organism>
<keyword evidence="2" id="KW-1185">Reference proteome</keyword>